<proteinExistence type="inferred from homology"/>
<comment type="similarity">
    <text evidence="1">Belongs to the Tango6 family.</text>
</comment>
<dbReference type="Pfam" id="PF10304">
    <property type="entry name" value="RTP1_C2"/>
    <property type="match status" value="1"/>
</dbReference>
<dbReference type="InterPro" id="IPR057407">
    <property type="entry name" value="HEAT_TANGO6"/>
</dbReference>
<dbReference type="InterPro" id="IPR016024">
    <property type="entry name" value="ARM-type_fold"/>
</dbReference>
<feature type="domain" description="RNA polymerase II assembly factor Rtp1 C-terminal" evidence="3">
    <location>
        <begin position="691"/>
        <end position="815"/>
    </location>
</feature>
<dbReference type="OrthoDB" id="39591at2759"/>
<dbReference type="PANTHER" id="PTHR20959:SF1">
    <property type="entry name" value="TRANSPORT AND GOLGI ORGANIZATION PROTEIN 6 HOMOLOG"/>
    <property type="match status" value="1"/>
</dbReference>
<evidence type="ECO:0008006" key="7">
    <source>
        <dbReference type="Google" id="ProtNLM"/>
    </source>
</evidence>
<protein>
    <recommendedName>
        <fullName evidence="7">RNA polymerase II assembly factor Rtp1 C-terminal domain-containing protein</fullName>
    </recommendedName>
</protein>
<accession>A0A6A5SQG4</accession>
<evidence type="ECO:0000313" key="6">
    <source>
        <dbReference type="Proteomes" id="UP000800038"/>
    </source>
</evidence>
<feature type="domain" description="RNA polymerase II assembly factor Rtp1 C-terminal" evidence="2">
    <location>
        <begin position="1000"/>
        <end position="1033"/>
    </location>
</feature>
<evidence type="ECO:0000256" key="1">
    <source>
        <dbReference type="ARBA" id="ARBA00005724"/>
    </source>
</evidence>
<dbReference type="EMBL" id="ML976082">
    <property type="protein sequence ID" value="KAF1939387.1"/>
    <property type="molecule type" value="Genomic_DNA"/>
</dbReference>
<organism evidence="5 6">
    <name type="scientific">Clathrospora elynae</name>
    <dbReference type="NCBI Taxonomy" id="706981"/>
    <lineage>
        <taxon>Eukaryota</taxon>
        <taxon>Fungi</taxon>
        <taxon>Dikarya</taxon>
        <taxon>Ascomycota</taxon>
        <taxon>Pezizomycotina</taxon>
        <taxon>Dothideomycetes</taxon>
        <taxon>Pleosporomycetidae</taxon>
        <taxon>Pleosporales</taxon>
        <taxon>Diademaceae</taxon>
        <taxon>Clathrospora</taxon>
    </lineage>
</organism>
<name>A0A6A5SQG4_9PLEO</name>
<dbReference type="InterPro" id="IPR039600">
    <property type="entry name" value="TANGO6/Rtp1"/>
</dbReference>
<keyword evidence="6" id="KW-1185">Reference proteome</keyword>
<dbReference type="Pfam" id="PF23565">
    <property type="entry name" value="ARM_TANGO6"/>
    <property type="match status" value="1"/>
</dbReference>
<dbReference type="InterPro" id="IPR019414">
    <property type="entry name" value="Rtp1_C2"/>
</dbReference>
<reference evidence="5" key="1">
    <citation type="journal article" date="2020" name="Stud. Mycol.">
        <title>101 Dothideomycetes genomes: a test case for predicting lifestyles and emergence of pathogens.</title>
        <authorList>
            <person name="Haridas S."/>
            <person name="Albert R."/>
            <person name="Binder M."/>
            <person name="Bloem J."/>
            <person name="Labutti K."/>
            <person name="Salamov A."/>
            <person name="Andreopoulos B."/>
            <person name="Baker S."/>
            <person name="Barry K."/>
            <person name="Bills G."/>
            <person name="Bluhm B."/>
            <person name="Cannon C."/>
            <person name="Castanera R."/>
            <person name="Culley D."/>
            <person name="Daum C."/>
            <person name="Ezra D."/>
            <person name="Gonzalez J."/>
            <person name="Henrissat B."/>
            <person name="Kuo A."/>
            <person name="Liang C."/>
            <person name="Lipzen A."/>
            <person name="Lutzoni F."/>
            <person name="Magnuson J."/>
            <person name="Mondo S."/>
            <person name="Nolan M."/>
            <person name="Ohm R."/>
            <person name="Pangilinan J."/>
            <person name="Park H.-J."/>
            <person name="Ramirez L."/>
            <person name="Alfaro M."/>
            <person name="Sun H."/>
            <person name="Tritt A."/>
            <person name="Yoshinaga Y."/>
            <person name="Zwiers L.-H."/>
            <person name="Turgeon B."/>
            <person name="Goodwin S."/>
            <person name="Spatafora J."/>
            <person name="Crous P."/>
            <person name="Grigoriev I."/>
        </authorList>
    </citation>
    <scope>NUCLEOTIDE SEQUENCE</scope>
    <source>
        <strain evidence="5">CBS 161.51</strain>
    </source>
</reference>
<feature type="domain" description="TANGO6 HEAT repeat" evidence="4">
    <location>
        <begin position="248"/>
        <end position="485"/>
    </location>
</feature>
<evidence type="ECO:0000313" key="5">
    <source>
        <dbReference type="EMBL" id="KAF1939387.1"/>
    </source>
</evidence>
<dbReference type="InterPro" id="IPR019451">
    <property type="entry name" value="Rtp1_C1"/>
</dbReference>
<evidence type="ECO:0000259" key="3">
    <source>
        <dbReference type="Pfam" id="PF10363"/>
    </source>
</evidence>
<sequence length="1085" mass="118601">MGAVEDAVDVAANFIGPFVDKDRKYSAEVNTSELVTQALSHLQAINTADLAADPNAPYDASLAGVVYGLLDLITMLAIIPRLSSGVAFSQRPRSVLTAVIFTPPTGDLDLLVKVIDGILPILEQKGLGVQPLLSQRVLPDVVSALAELSFSPASNEEMTSKFENVYRKTIAEMPTSRLLPILTTFLQQPLPIWFKPVISMELSLIPLRPQGVRHTIEFLSLSYLTKNSYVPKDASGAQCQIPIPLEAVSQASKLLVLPPSSINQDEWLRKLAPQLSGLLDGNEGKELSRAAGQIIAGGILSKKTTGAPGTVGWEVFALPLLQAIYPKNIKSSNPQKNEDDRVIVQEQDLKQALKRLSAIASSYSHAGLLKRLIGPILLPLWTLINYAHPKTRSSLNKEWWMLPTSLLSRYMSLACDVKHIDRIATNLFWDGDATWTFGPGSQGGVEIRRRSSKNEGMGAMDSIFEHIGGMDSRVNLLVSLLSEAKIPDDIAAEVFLLATRRWLAPSKEKKMTLMDESEVDPLATLMAAKLSEALAQYFQEHLTRSPQHIIELMSQLVQNFVTEHKTKVGKFAKSSTPSRAMLGSILQKTNNTGEEGEEDKVDEDLVSFALSILCTLLASPDLKKTAGTTEMLHALLPALAYLRQPHPDHLSIPSALHDSAITLLHFLTPLSTKAQTNTPTIDPLAKHRATLKTALTDLTSPDPPNRTWALNTLRTLIQNPDAFPVLEIPSLTHMILSASLADPESYVHTAAIPVLVDLAARAAHPVVGILADAFIDMDERSLKPARGKEMDEKERELQDALDFRLRLGEVLNVFVLDGGFWSYHSATAMQSQCVKQIISACLSLASRRGQRTQTLSTRTALLASEQKEKEEGEAAWGGPIPNLLNPSSSSFASAAEQTEYDALAKVVGGWENTGIEEDIRIRTSALSVLGTVLEHRLEVLRQAMVDAGLQIVLLILTFETSPTAAILRRAGVLVIMGLLRGVDAALENGEESAVGLNLKQQDEVERVVKWVRDEDGDELVRGHAASVVEGLETLRMKKLYRVRDEGVRLGRDLGLDGNLRGLDVQLPANVEGHGEKKRMVIEEIE</sequence>
<dbReference type="Proteomes" id="UP000800038">
    <property type="component" value="Unassembled WGS sequence"/>
</dbReference>
<evidence type="ECO:0000259" key="4">
    <source>
        <dbReference type="Pfam" id="PF23565"/>
    </source>
</evidence>
<dbReference type="PANTHER" id="PTHR20959">
    <property type="entry name" value="TRANSPORT AND GOLGI ORGANIZATION PROTEIN 6 FAMILY MEMBER"/>
    <property type="match status" value="1"/>
</dbReference>
<evidence type="ECO:0000259" key="2">
    <source>
        <dbReference type="Pfam" id="PF10304"/>
    </source>
</evidence>
<gene>
    <name evidence="5" type="ORF">EJ02DRAFT_504837</name>
</gene>
<dbReference type="SUPFAM" id="SSF48371">
    <property type="entry name" value="ARM repeat"/>
    <property type="match status" value="1"/>
</dbReference>
<dbReference type="Pfam" id="PF10363">
    <property type="entry name" value="RTP1_C1"/>
    <property type="match status" value="1"/>
</dbReference>
<dbReference type="GO" id="GO:0009306">
    <property type="term" value="P:protein secretion"/>
    <property type="evidence" value="ECO:0007669"/>
    <property type="project" value="TreeGrafter"/>
</dbReference>
<dbReference type="AlphaFoldDB" id="A0A6A5SQG4"/>